<dbReference type="Proteomes" id="UP000322634">
    <property type="component" value="Unassembled WGS sequence"/>
</dbReference>
<comment type="caution">
    <text evidence="7">The sequence shown here is derived from an EMBL/GenBank/DDBJ whole genome shotgun (WGS) entry which is preliminary data.</text>
</comment>
<evidence type="ECO:0000256" key="6">
    <source>
        <dbReference type="SAM" id="MobiDB-lite"/>
    </source>
</evidence>
<feature type="compositionally biased region" description="Low complexity" evidence="6">
    <location>
        <begin position="1"/>
        <end position="10"/>
    </location>
</feature>
<keyword evidence="4" id="KW-0949">S-adenosyl-L-methionine</keyword>
<feature type="region of interest" description="Disordered" evidence="6">
    <location>
        <begin position="1"/>
        <end position="29"/>
    </location>
</feature>
<keyword evidence="2 7" id="KW-0489">Methyltransferase</keyword>
<dbReference type="InterPro" id="IPR029063">
    <property type="entry name" value="SAM-dependent_MTases_sf"/>
</dbReference>
<evidence type="ECO:0000256" key="3">
    <source>
        <dbReference type="ARBA" id="ARBA00022679"/>
    </source>
</evidence>
<dbReference type="EMBL" id="VSFF01000007">
    <property type="protein sequence ID" value="TYC13602.1"/>
    <property type="molecule type" value="Genomic_DNA"/>
</dbReference>
<dbReference type="PANTHER" id="PTHR43667:SF1">
    <property type="entry name" value="CYCLOPROPANE-FATTY-ACYL-PHOSPHOLIPID SYNTHASE"/>
    <property type="match status" value="1"/>
</dbReference>
<dbReference type="OrthoDB" id="9782855at2"/>
<evidence type="ECO:0000256" key="4">
    <source>
        <dbReference type="ARBA" id="ARBA00022691"/>
    </source>
</evidence>
<dbReference type="GO" id="GO:0032259">
    <property type="term" value="P:methylation"/>
    <property type="evidence" value="ECO:0007669"/>
    <property type="project" value="UniProtKB-KW"/>
</dbReference>
<dbReference type="AlphaFoldDB" id="A0A5D0U7H8"/>
<evidence type="ECO:0000256" key="5">
    <source>
        <dbReference type="ARBA" id="ARBA00023098"/>
    </source>
</evidence>
<proteinExistence type="inferred from homology"/>
<comment type="similarity">
    <text evidence="1">Belongs to the CFA/CMAS family.</text>
</comment>
<evidence type="ECO:0000313" key="8">
    <source>
        <dbReference type="Proteomes" id="UP000322634"/>
    </source>
</evidence>
<reference evidence="7 8" key="1">
    <citation type="submission" date="2019-08" db="EMBL/GenBank/DDBJ databases">
        <title>Actinomadura sp. nov. CYP1-5 isolated from mountain soil.</title>
        <authorList>
            <person name="Songsumanus A."/>
            <person name="Kuncharoen N."/>
            <person name="Kudo T."/>
            <person name="Yuki M."/>
            <person name="Igarashi Y."/>
            <person name="Tanasupawat S."/>
        </authorList>
    </citation>
    <scope>NUCLEOTIDE SEQUENCE [LARGE SCALE GENOMIC DNA]</scope>
    <source>
        <strain evidence="7 8">GKU157</strain>
    </source>
</reference>
<evidence type="ECO:0000256" key="1">
    <source>
        <dbReference type="ARBA" id="ARBA00010815"/>
    </source>
</evidence>
<dbReference type="GO" id="GO:0008168">
    <property type="term" value="F:methyltransferase activity"/>
    <property type="evidence" value="ECO:0007669"/>
    <property type="project" value="UniProtKB-KW"/>
</dbReference>
<dbReference type="CDD" id="cd02440">
    <property type="entry name" value="AdoMet_MTases"/>
    <property type="match status" value="1"/>
</dbReference>
<keyword evidence="5" id="KW-0443">Lipid metabolism</keyword>
<organism evidence="7 8">
    <name type="scientific">Actinomadura syzygii</name>
    <dbReference type="NCBI Taxonomy" id="1427538"/>
    <lineage>
        <taxon>Bacteria</taxon>
        <taxon>Bacillati</taxon>
        <taxon>Actinomycetota</taxon>
        <taxon>Actinomycetes</taxon>
        <taxon>Streptosporangiales</taxon>
        <taxon>Thermomonosporaceae</taxon>
        <taxon>Actinomadura</taxon>
    </lineage>
</organism>
<keyword evidence="8" id="KW-1185">Reference proteome</keyword>
<keyword evidence="3 7" id="KW-0808">Transferase</keyword>
<sequence length="449" mass="46598">MAPPGIRTRGGPPGRPLIIKTNEPSHGQRGFQGVAPLGGVAGRLAPLLAKIMLGDAGAGPGALPIRVRAWDGSAVGPVGAPGFVVRHRRALRRLLWKPGEMGLVRAYVAGELDIDGDVFAALGAVARVMRDGAGPIRLSGDDKRDIVRTAVTLGAVGPEPKPPPEEFAPGDRDAALAGPMREPTAFFARILGDGLPHGIAQWDGAADLDAADLDAAGLGAAQAAAHAAVAERLGLVPGARLLDLDCGWGAFARYAAAEHGARVVGLARTSEQAAHVAALALPNVEARGFDLDDAGDGPYDAIVGLAGIAPAHRPAARLRELLAPGGRLVLRQPVRRPGPHPVRRTFTTGYLVPDGGEPPTLGALVDDLDEAGLDVRSVVSLRDHCARTSRAWAAGLQEHWDECETLAGAGRSRVWLLYLAASALACESGRLGGHEISAIRLDREGRPRP</sequence>
<name>A0A5D0U7H8_9ACTN</name>
<dbReference type="InterPro" id="IPR050723">
    <property type="entry name" value="CFA/CMAS"/>
</dbReference>
<gene>
    <name evidence="7" type="ORF">FXF65_18050</name>
</gene>
<dbReference type="SUPFAM" id="SSF53335">
    <property type="entry name" value="S-adenosyl-L-methionine-dependent methyltransferases"/>
    <property type="match status" value="1"/>
</dbReference>
<evidence type="ECO:0000313" key="7">
    <source>
        <dbReference type="EMBL" id="TYC13602.1"/>
    </source>
</evidence>
<accession>A0A5D0U7H8</accession>
<protein>
    <submittedName>
        <fullName evidence="7">SAM-dependent methyltransferase</fullName>
    </submittedName>
</protein>
<dbReference type="PANTHER" id="PTHR43667">
    <property type="entry name" value="CYCLOPROPANE-FATTY-ACYL-PHOSPHOLIPID SYNTHASE"/>
    <property type="match status" value="1"/>
</dbReference>
<evidence type="ECO:0000256" key="2">
    <source>
        <dbReference type="ARBA" id="ARBA00022603"/>
    </source>
</evidence>
<dbReference type="Gene3D" id="3.40.50.150">
    <property type="entry name" value="Vaccinia Virus protein VP39"/>
    <property type="match status" value="1"/>
</dbReference>
<dbReference type="GO" id="GO:0006629">
    <property type="term" value="P:lipid metabolic process"/>
    <property type="evidence" value="ECO:0007669"/>
    <property type="project" value="UniProtKB-KW"/>
</dbReference>
<dbReference type="Pfam" id="PF02353">
    <property type="entry name" value="CMAS"/>
    <property type="match status" value="1"/>
</dbReference>